<dbReference type="Gramene" id="OE9A076412T1">
    <property type="protein sequence ID" value="OE9A076412C1"/>
    <property type="gene ID" value="OE9A076412"/>
</dbReference>
<dbReference type="SUPFAM" id="SSF57889">
    <property type="entry name" value="Cysteine-rich domain"/>
    <property type="match status" value="1"/>
</dbReference>
<proteinExistence type="predicted"/>
<feature type="domain" description="DC1" evidence="2">
    <location>
        <begin position="5"/>
        <end position="54"/>
    </location>
</feature>
<dbReference type="InterPro" id="IPR046349">
    <property type="entry name" value="C1-like_sf"/>
</dbReference>
<dbReference type="Pfam" id="PF03107">
    <property type="entry name" value="C1_2"/>
    <property type="match status" value="1"/>
</dbReference>
<dbReference type="Proteomes" id="UP000594638">
    <property type="component" value="Unassembled WGS sequence"/>
</dbReference>
<reference evidence="3 4" key="1">
    <citation type="submission" date="2019-12" db="EMBL/GenBank/DDBJ databases">
        <authorList>
            <person name="Alioto T."/>
            <person name="Alioto T."/>
            <person name="Gomez Garrido J."/>
        </authorList>
    </citation>
    <scope>NUCLEOTIDE SEQUENCE [LARGE SCALE GENOMIC DNA]</scope>
</reference>
<protein>
    <recommendedName>
        <fullName evidence="2">DC1 domain-containing protein</fullName>
    </recommendedName>
</protein>
<organism evidence="3 4">
    <name type="scientific">Olea europaea subsp. europaea</name>
    <dbReference type="NCBI Taxonomy" id="158383"/>
    <lineage>
        <taxon>Eukaryota</taxon>
        <taxon>Viridiplantae</taxon>
        <taxon>Streptophyta</taxon>
        <taxon>Embryophyta</taxon>
        <taxon>Tracheophyta</taxon>
        <taxon>Spermatophyta</taxon>
        <taxon>Magnoliopsida</taxon>
        <taxon>eudicotyledons</taxon>
        <taxon>Gunneridae</taxon>
        <taxon>Pentapetalae</taxon>
        <taxon>asterids</taxon>
        <taxon>lamiids</taxon>
        <taxon>Lamiales</taxon>
        <taxon>Oleaceae</taxon>
        <taxon>Oleeae</taxon>
        <taxon>Olea</taxon>
    </lineage>
</organism>
<dbReference type="PANTHER" id="PTHR46288">
    <property type="entry name" value="PHORBOL-ESTER/DAG-TYPE DOMAIN-CONTAINING PROTEIN"/>
    <property type="match status" value="1"/>
</dbReference>
<dbReference type="PANTHER" id="PTHR46288:SF29">
    <property type="entry name" value="DC1 DOMAIN-CONTAINING PROTEIN"/>
    <property type="match status" value="1"/>
</dbReference>
<keyword evidence="1" id="KW-0677">Repeat</keyword>
<name>A0A8S0QDG1_OLEEU</name>
<accession>A0A8S0QDG1</accession>
<evidence type="ECO:0000313" key="3">
    <source>
        <dbReference type="EMBL" id="CAA2966718.1"/>
    </source>
</evidence>
<dbReference type="AlphaFoldDB" id="A0A8S0QDG1"/>
<sequence length="129" mass="14546">MLIDKHPHELNLLFVSPYEDQNVAFECDECHGIANRDNWVYYCARCDFGMHSNCTTGNVTGKEAANSSQSGHEHLMDSVSRQVEDIQAFNEAQETLAAARLAAKINARGRKAILDMIDDSGPRRDYSYY</sequence>
<dbReference type="OrthoDB" id="912287at2759"/>
<evidence type="ECO:0000259" key="2">
    <source>
        <dbReference type="Pfam" id="PF03107"/>
    </source>
</evidence>
<comment type="caution">
    <text evidence="3">The sequence shown here is derived from an EMBL/GenBank/DDBJ whole genome shotgun (WGS) entry which is preliminary data.</text>
</comment>
<gene>
    <name evidence="3" type="ORF">OLEA9_A076412</name>
</gene>
<evidence type="ECO:0000313" key="4">
    <source>
        <dbReference type="Proteomes" id="UP000594638"/>
    </source>
</evidence>
<dbReference type="EMBL" id="CACTIH010001866">
    <property type="protein sequence ID" value="CAA2966718.1"/>
    <property type="molecule type" value="Genomic_DNA"/>
</dbReference>
<evidence type="ECO:0000256" key="1">
    <source>
        <dbReference type="ARBA" id="ARBA00022737"/>
    </source>
</evidence>
<keyword evidence="4" id="KW-1185">Reference proteome</keyword>
<dbReference type="InterPro" id="IPR004146">
    <property type="entry name" value="DC1"/>
</dbReference>